<dbReference type="CTD" id="42899"/>
<keyword evidence="8" id="KW-1185">Reference proteome</keyword>
<dbReference type="InterPro" id="IPR003107">
    <property type="entry name" value="HAT"/>
</dbReference>
<dbReference type="EnsemblMetazoa" id="XM_014386727.2">
    <property type="protein sequence ID" value="XP_014242213.1"/>
    <property type="gene ID" value="LOC106662550"/>
</dbReference>
<dbReference type="InterPro" id="IPR003029">
    <property type="entry name" value="S1_domain"/>
</dbReference>
<dbReference type="GO" id="GO:0006364">
    <property type="term" value="P:rRNA processing"/>
    <property type="evidence" value="ECO:0007669"/>
    <property type="project" value="UniProtKB-KW"/>
</dbReference>
<evidence type="ECO:0000259" key="6">
    <source>
        <dbReference type="PROSITE" id="PS50126"/>
    </source>
</evidence>
<feature type="domain" description="S1 motif" evidence="6">
    <location>
        <begin position="434"/>
        <end position="505"/>
    </location>
</feature>
<dbReference type="InterPro" id="IPR055430">
    <property type="entry name" value="HAT_Syf1_CNRKL1_C"/>
</dbReference>
<accession>A0A8I6REC3</accession>
<keyword evidence="2" id="KW-0698">rRNA processing</keyword>
<dbReference type="Proteomes" id="UP000494040">
    <property type="component" value="Unassembled WGS sequence"/>
</dbReference>
<feature type="compositionally biased region" description="Acidic residues" evidence="5">
    <location>
        <begin position="1"/>
        <end position="10"/>
    </location>
</feature>
<dbReference type="KEGG" id="clec:106662550"/>
<dbReference type="InterPro" id="IPR045209">
    <property type="entry name" value="Rrp5"/>
</dbReference>
<evidence type="ECO:0000256" key="4">
    <source>
        <dbReference type="ARBA" id="ARBA00023242"/>
    </source>
</evidence>
<dbReference type="Pfam" id="PF23231">
    <property type="entry name" value="HAT_Syf1_CNRKL1_C"/>
    <property type="match status" value="1"/>
</dbReference>
<protein>
    <recommendedName>
        <fullName evidence="6">S1 motif domain-containing protein</fullName>
    </recommendedName>
</protein>
<organism evidence="7 8">
    <name type="scientific">Cimex lectularius</name>
    <name type="common">Bed bug</name>
    <name type="synonym">Acanthia lectularia</name>
    <dbReference type="NCBI Taxonomy" id="79782"/>
    <lineage>
        <taxon>Eukaryota</taxon>
        <taxon>Metazoa</taxon>
        <taxon>Ecdysozoa</taxon>
        <taxon>Arthropoda</taxon>
        <taxon>Hexapoda</taxon>
        <taxon>Insecta</taxon>
        <taxon>Pterygota</taxon>
        <taxon>Neoptera</taxon>
        <taxon>Paraneoptera</taxon>
        <taxon>Hemiptera</taxon>
        <taxon>Heteroptera</taxon>
        <taxon>Panheteroptera</taxon>
        <taxon>Cimicomorpha</taxon>
        <taxon>Cimicidae</taxon>
        <taxon>Cimex</taxon>
    </lineage>
</organism>
<proteinExistence type="predicted"/>
<dbReference type="SUPFAM" id="SSF48452">
    <property type="entry name" value="TPR-like"/>
    <property type="match status" value="1"/>
</dbReference>
<dbReference type="GO" id="GO:0032040">
    <property type="term" value="C:small-subunit processome"/>
    <property type="evidence" value="ECO:0007669"/>
    <property type="project" value="TreeGrafter"/>
</dbReference>
<dbReference type="SMART" id="SM00316">
    <property type="entry name" value="S1"/>
    <property type="match status" value="4"/>
</dbReference>
<dbReference type="PANTHER" id="PTHR23270">
    <property type="entry name" value="PROGRAMMED CELL DEATH PROTEIN 11 PRE-RRNA PROCESSING PROTEIN RRP5"/>
    <property type="match status" value="1"/>
</dbReference>
<evidence type="ECO:0000313" key="7">
    <source>
        <dbReference type="EnsemblMetazoa" id="XP_014242213.1"/>
    </source>
</evidence>
<dbReference type="GeneID" id="106662550"/>
<evidence type="ECO:0000313" key="8">
    <source>
        <dbReference type="Proteomes" id="UP000494040"/>
    </source>
</evidence>
<dbReference type="PANTHER" id="PTHR23270:SF10">
    <property type="entry name" value="PROTEIN RRP5 HOMOLOG"/>
    <property type="match status" value="1"/>
</dbReference>
<feature type="region of interest" description="Disordered" evidence="5">
    <location>
        <begin position="1"/>
        <end position="25"/>
    </location>
</feature>
<feature type="domain" description="S1 motif" evidence="6">
    <location>
        <begin position="348"/>
        <end position="422"/>
    </location>
</feature>
<evidence type="ECO:0000256" key="3">
    <source>
        <dbReference type="ARBA" id="ARBA00022737"/>
    </source>
</evidence>
<dbReference type="SMART" id="SM00386">
    <property type="entry name" value="HAT"/>
    <property type="match status" value="3"/>
</dbReference>
<dbReference type="PROSITE" id="PS50126">
    <property type="entry name" value="S1"/>
    <property type="match status" value="2"/>
</dbReference>
<dbReference type="InterPro" id="IPR011990">
    <property type="entry name" value="TPR-like_helical_dom_sf"/>
</dbReference>
<dbReference type="Gene3D" id="1.25.40.10">
    <property type="entry name" value="Tetratricopeptide repeat domain"/>
    <property type="match status" value="1"/>
</dbReference>
<dbReference type="GO" id="GO:0003723">
    <property type="term" value="F:RNA binding"/>
    <property type="evidence" value="ECO:0007669"/>
    <property type="project" value="TreeGrafter"/>
</dbReference>
<feature type="region of interest" description="Disordered" evidence="5">
    <location>
        <begin position="1422"/>
        <end position="1472"/>
    </location>
</feature>
<dbReference type="OMA" id="EAACIMQ"/>
<dbReference type="SUPFAM" id="SSF50249">
    <property type="entry name" value="Nucleic acid-binding proteins"/>
    <property type="match status" value="2"/>
</dbReference>
<dbReference type="Gene3D" id="2.40.50.140">
    <property type="entry name" value="Nucleic acid-binding proteins"/>
    <property type="match status" value="1"/>
</dbReference>
<comment type="subcellular location">
    <subcellularLocation>
        <location evidence="1">Nucleus</location>
        <location evidence="1">Nucleolus</location>
    </subcellularLocation>
</comment>
<dbReference type="OrthoDB" id="412781at2759"/>
<feature type="region of interest" description="Disordered" evidence="5">
    <location>
        <begin position="1020"/>
        <end position="1043"/>
    </location>
</feature>
<name>A0A8I6REC3_CIMLE</name>
<keyword evidence="4" id="KW-0539">Nucleus</keyword>
<dbReference type="InterPro" id="IPR012340">
    <property type="entry name" value="NA-bd_OB-fold"/>
</dbReference>
<feature type="compositionally biased region" description="Acidic residues" evidence="5">
    <location>
        <begin position="1439"/>
        <end position="1472"/>
    </location>
</feature>
<reference evidence="7" key="1">
    <citation type="submission" date="2022-01" db="UniProtKB">
        <authorList>
            <consortium name="EnsemblMetazoa"/>
        </authorList>
    </citation>
    <scope>IDENTIFICATION</scope>
</reference>
<evidence type="ECO:0000256" key="5">
    <source>
        <dbReference type="SAM" id="MobiDB-lite"/>
    </source>
</evidence>
<feature type="compositionally biased region" description="Basic residues" evidence="5">
    <location>
        <begin position="1030"/>
        <end position="1039"/>
    </location>
</feature>
<dbReference type="RefSeq" id="XP_014242213.1">
    <property type="nucleotide sequence ID" value="XM_014386727.2"/>
</dbReference>
<keyword evidence="3" id="KW-0677">Repeat</keyword>
<evidence type="ECO:0000256" key="2">
    <source>
        <dbReference type="ARBA" id="ARBA00022552"/>
    </source>
</evidence>
<evidence type="ECO:0000256" key="1">
    <source>
        <dbReference type="ARBA" id="ARBA00004604"/>
    </source>
</evidence>
<sequence length="1472" mass="167277">MVSIQDDDDVYFPRGGNDEGKERSLKRKGTFIFDKRVPKKKLKAQPGKRERERMKKSKVQNYASLPSIGHKNVEFLKYPVPEGTLLMCCVVEIHPNSLSVKLPNRISAKIHVKDISQPLNNVLNEKKKINLHKMFTVGNCYPCKRISSPDSRDICVTMNPAAINSELNFTQVFKGMLIIGAVSSETDHGYTIFTGIPGVIAFLSNENASVFIEQMNKKRPLCTGQLVWCKVVKCKLSEQTNIIEVSAHPDAVGEEVTSRVIPEMLIPGATFNATVDEVKKNAVYITLNNSCLGGFILHSHLLSPKLSDYKAGTDVSVGVLYKYPFSELTAFSMTIKPHSVLKKEIKDGTLLERAKILEVNARGVMLQLNHNEKIYRGMITHRRLSNMTSFEEKVDRFPVGNHISVRVLGYDYIEPMYSCSNEDDILHEKIITTGNIKVGQIVNVVIVEKQHNGYVGTIGKLRAFIPSEHVSDDPGSAHFLKIGSKKEGRVLKIQDNYNTAIITLNPLLLSGPALKSLKKVSQGEAYYGTITGKEEEDIKVTFFKGITVNINSTNLIKDIKQYTLGETVKCYVFGFKKGYPEFSLLKSVDQSNLSIGKQYTLIITEIKKEGIICLGKEKNEIFKADLPLHHLSDHPELWNLLLSKYKLGDTVSDAFLFNYRNGRAVFSLRESVCYFFKKKKNIVSKGVKALETDMILPCTISINNSVMKVSVPVPMFNKEIYFNLEDHTNDLNSQYTTVYYYNNQPASLQVKQYNKNNGNIELYRNKSTYPDEKWAVNNLKSFLGSISQFQQFQLGDTLNVIVQSVDKSSKATVGITESGKKVCIYSDKNLQPKSKLNVVVLFDDVLNNVIHTVPSSQIEKDEENIETSQDKHPKIQEVRIIFGNSLLMIGWIKTINKFAYIPSKGVLNSLKVNFFAKGFQEIKILCHWKSYCIGYPCKKEKFTSFVPKHITTENAKLLPFKNTPFLKLLASKAESTSNDVEDSTLQCDVKGSLPKQEKANLSKRKKASVDCGFLQQEEMEVDSGEENSKKRQQKRKRKEKNVDEFSEYLSQDEQEINLLQMKRYLTEPDLAQQIKQQKWKVLDELSLMDVGGFDFNATPSDLTKVVAGDLEESADEESEEEKLPKKKLTPAERKAAMLEAEKLMREKEEELLRADSNPQSADHFDRILLGEPNNSKRWIQYMAFHLQTADFDKARSVAKRALKTINMREEQEKQNVWIALLNLDHTYSPPEVFQETLTEALKFNDDYAINSRVLDMYAESGKTVEVEQLANQLVRKYRDRMDCWLHCQGALMTVGLFEKARAFLQRSLLSLQRKDHVTLISRFALLENKHGFPEQAHSLFENLLTSYPQRVDLWNVYVDMLVKSNRIDLARNVLERIKSHKLPVRKMKSLYNKWVSFEETYGTPKLVLAVKAAAEQYVNNVTSSGPQDIKEESNQDGVKEEDDEEEADVDDGKEEGNDDDFIDDDLSSDGED</sequence>